<protein>
    <submittedName>
        <fullName evidence="2">Uncharacterized protein</fullName>
    </submittedName>
</protein>
<gene>
    <name evidence="2" type="ORF">LSI01_10560</name>
</gene>
<keyword evidence="1" id="KW-1133">Transmembrane helix</keyword>
<keyword evidence="1" id="KW-0812">Transmembrane</keyword>
<feature type="transmembrane region" description="Helical" evidence="1">
    <location>
        <begin position="33"/>
        <end position="51"/>
    </location>
</feature>
<evidence type="ECO:0000256" key="1">
    <source>
        <dbReference type="SAM" id="Phobius"/>
    </source>
</evidence>
<dbReference type="RefSeq" id="WP_057811380.1">
    <property type="nucleotide sequence ID" value="NZ_BJUD01000016.1"/>
</dbReference>
<accession>A0A510VUT9</accession>
<evidence type="ECO:0000313" key="3">
    <source>
        <dbReference type="Proteomes" id="UP000321429"/>
    </source>
</evidence>
<feature type="transmembrane region" description="Helical" evidence="1">
    <location>
        <begin position="63"/>
        <end position="83"/>
    </location>
</feature>
<keyword evidence="1" id="KW-0472">Membrane</keyword>
<evidence type="ECO:0000313" key="2">
    <source>
        <dbReference type="EMBL" id="GEK28745.1"/>
    </source>
</evidence>
<dbReference type="Proteomes" id="UP000321429">
    <property type="component" value="Unassembled WGS sequence"/>
</dbReference>
<reference evidence="2 3" key="1">
    <citation type="submission" date="2019-07" db="EMBL/GenBank/DDBJ databases">
        <title>Whole genome shotgun sequence of Lactobacillus siliginis NBRC 101315.</title>
        <authorList>
            <person name="Hosoyama A."/>
            <person name="Uohara A."/>
            <person name="Ohji S."/>
            <person name="Ichikawa N."/>
        </authorList>
    </citation>
    <scope>NUCLEOTIDE SEQUENCE [LARGE SCALE GENOMIC DNA]</scope>
    <source>
        <strain evidence="2 3">NBRC 101315</strain>
    </source>
</reference>
<sequence length="118" mass="13383">MNQVKNIVIFISWVSLASIIVLFAIQTHSFNQIMVLFLVILPTLLNVPLIFKSRNKTTTNFQFLMIGISIAIFLLAMVTSILESTYINYVRWGMGLASIMGISINAYLIHCSTRKRKV</sequence>
<feature type="transmembrane region" description="Helical" evidence="1">
    <location>
        <begin position="7"/>
        <end position="27"/>
    </location>
</feature>
<organism evidence="2 3">
    <name type="scientific">Furfurilactobacillus siliginis</name>
    <dbReference type="NCBI Taxonomy" id="348151"/>
    <lineage>
        <taxon>Bacteria</taxon>
        <taxon>Bacillati</taxon>
        <taxon>Bacillota</taxon>
        <taxon>Bacilli</taxon>
        <taxon>Lactobacillales</taxon>
        <taxon>Lactobacillaceae</taxon>
        <taxon>Furfurilactobacillus</taxon>
    </lineage>
</organism>
<feature type="transmembrane region" description="Helical" evidence="1">
    <location>
        <begin position="89"/>
        <end position="109"/>
    </location>
</feature>
<dbReference type="EMBL" id="BJUD01000016">
    <property type="protein sequence ID" value="GEK28745.1"/>
    <property type="molecule type" value="Genomic_DNA"/>
</dbReference>
<dbReference type="AlphaFoldDB" id="A0A510VUT9"/>
<name>A0A510VUT9_9LACO</name>
<comment type="caution">
    <text evidence="2">The sequence shown here is derived from an EMBL/GenBank/DDBJ whole genome shotgun (WGS) entry which is preliminary data.</text>
</comment>
<proteinExistence type="predicted"/>